<proteinExistence type="predicted"/>
<dbReference type="Proteomes" id="UP000092444">
    <property type="component" value="Unassembled WGS sequence"/>
</dbReference>
<evidence type="ECO:0000313" key="2">
    <source>
        <dbReference type="Proteomes" id="UP000092444"/>
    </source>
</evidence>
<accession>A0ABK9NFZ4</accession>
<evidence type="ECO:0000313" key="1">
    <source>
        <dbReference type="EnsemblMetazoa" id="GMOY014119.P1270"/>
    </source>
</evidence>
<protein>
    <submittedName>
        <fullName evidence="1">Uncharacterized protein</fullName>
    </submittedName>
</protein>
<name>A0ABK9NFZ4_GLOMM</name>
<dbReference type="EMBL" id="CCAG010018428">
    <property type="status" value="NOT_ANNOTATED_CDS"/>
    <property type="molecule type" value="Genomic_DNA"/>
</dbReference>
<dbReference type="EnsemblMetazoa" id="GMOY014119.R1270">
    <property type="protein sequence ID" value="GMOY014119.P1270"/>
    <property type="gene ID" value="GMOY014119"/>
</dbReference>
<keyword evidence="2" id="KW-1185">Reference proteome</keyword>
<sequence length="75" mass="8622">MLGCSSDKRCPLKSWLMKLPGLPKFGGLPEQKIIYIYIQGIQLQDEKHCEKMHRCCIIMENLKESIGNLVTMVQN</sequence>
<reference evidence="1" key="1">
    <citation type="submission" date="2025-05" db="UniProtKB">
        <authorList>
            <consortium name="EnsemblMetazoa"/>
        </authorList>
    </citation>
    <scope>IDENTIFICATION</scope>
    <source>
        <strain evidence="1">Yale</strain>
    </source>
</reference>
<organism evidence="1 2">
    <name type="scientific">Glossina morsitans morsitans</name>
    <name type="common">Savannah tsetse fly</name>
    <dbReference type="NCBI Taxonomy" id="37546"/>
    <lineage>
        <taxon>Eukaryota</taxon>
        <taxon>Metazoa</taxon>
        <taxon>Ecdysozoa</taxon>
        <taxon>Arthropoda</taxon>
        <taxon>Hexapoda</taxon>
        <taxon>Insecta</taxon>
        <taxon>Pterygota</taxon>
        <taxon>Neoptera</taxon>
        <taxon>Endopterygota</taxon>
        <taxon>Diptera</taxon>
        <taxon>Brachycera</taxon>
        <taxon>Muscomorpha</taxon>
        <taxon>Hippoboscoidea</taxon>
        <taxon>Glossinidae</taxon>
        <taxon>Glossina</taxon>
    </lineage>
</organism>